<protein>
    <submittedName>
        <fullName evidence="1">Uncharacterized protein</fullName>
    </submittedName>
</protein>
<name>A0A0A8Y2R8_ARUDO</name>
<dbReference type="EMBL" id="GBRH01277404">
    <property type="protein sequence ID" value="JAD20491.1"/>
    <property type="molecule type" value="Transcribed_RNA"/>
</dbReference>
<proteinExistence type="predicted"/>
<evidence type="ECO:0000313" key="1">
    <source>
        <dbReference type="EMBL" id="JAD20491.1"/>
    </source>
</evidence>
<accession>A0A0A8Y2R8</accession>
<sequence>MYEMYVYHLKQCMLQSEIRSGRLLILISIFPLSTYESMRG</sequence>
<organism evidence="1">
    <name type="scientific">Arundo donax</name>
    <name type="common">Giant reed</name>
    <name type="synonym">Donax arundinaceus</name>
    <dbReference type="NCBI Taxonomy" id="35708"/>
    <lineage>
        <taxon>Eukaryota</taxon>
        <taxon>Viridiplantae</taxon>
        <taxon>Streptophyta</taxon>
        <taxon>Embryophyta</taxon>
        <taxon>Tracheophyta</taxon>
        <taxon>Spermatophyta</taxon>
        <taxon>Magnoliopsida</taxon>
        <taxon>Liliopsida</taxon>
        <taxon>Poales</taxon>
        <taxon>Poaceae</taxon>
        <taxon>PACMAD clade</taxon>
        <taxon>Arundinoideae</taxon>
        <taxon>Arundineae</taxon>
        <taxon>Arundo</taxon>
    </lineage>
</organism>
<reference evidence="1" key="2">
    <citation type="journal article" date="2015" name="Data Brief">
        <title>Shoot transcriptome of the giant reed, Arundo donax.</title>
        <authorList>
            <person name="Barrero R.A."/>
            <person name="Guerrero F.D."/>
            <person name="Moolhuijzen P."/>
            <person name="Goolsby J.A."/>
            <person name="Tidwell J."/>
            <person name="Bellgard S.E."/>
            <person name="Bellgard M.I."/>
        </authorList>
    </citation>
    <scope>NUCLEOTIDE SEQUENCE</scope>
    <source>
        <tissue evidence="1">Shoot tissue taken approximately 20 cm above the soil surface</tissue>
    </source>
</reference>
<dbReference type="AlphaFoldDB" id="A0A0A8Y2R8"/>
<reference evidence="1" key="1">
    <citation type="submission" date="2014-09" db="EMBL/GenBank/DDBJ databases">
        <authorList>
            <person name="Magalhaes I.L.F."/>
            <person name="Oliveira U."/>
            <person name="Santos F.R."/>
            <person name="Vidigal T.H.D.A."/>
            <person name="Brescovit A.D."/>
            <person name="Santos A.J."/>
        </authorList>
    </citation>
    <scope>NUCLEOTIDE SEQUENCE</scope>
    <source>
        <tissue evidence="1">Shoot tissue taken approximately 20 cm above the soil surface</tissue>
    </source>
</reference>